<evidence type="ECO:0000259" key="2">
    <source>
        <dbReference type="PROSITE" id="PS50235"/>
    </source>
</evidence>
<gene>
    <name evidence="3" type="ORF">N0F65_000822</name>
</gene>
<dbReference type="InterPro" id="IPR018200">
    <property type="entry name" value="USP_CS"/>
</dbReference>
<dbReference type="GO" id="GO:0005634">
    <property type="term" value="C:nucleus"/>
    <property type="evidence" value="ECO:0007669"/>
    <property type="project" value="TreeGrafter"/>
</dbReference>
<dbReference type="InterPro" id="IPR038765">
    <property type="entry name" value="Papain-like_cys_pep_sf"/>
</dbReference>
<evidence type="ECO:0000313" key="4">
    <source>
        <dbReference type="Proteomes" id="UP001146120"/>
    </source>
</evidence>
<dbReference type="SUPFAM" id="SSF54001">
    <property type="entry name" value="Cysteine proteinases"/>
    <property type="match status" value="1"/>
</dbReference>
<reference evidence="3" key="1">
    <citation type="submission" date="2022-11" db="EMBL/GenBank/DDBJ databases">
        <authorList>
            <person name="Morgan W.R."/>
            <person name="Tartar A."/>
        </authorList>
    </citation>
    <scope>NUCLEOTIDE SEQUENCE</scope>
    <source>
        <strain evidence="3">ARSEF 373</strain>
    </source>
</reference>
<dbReference type="PROSITE" id="PS50235">
    <property type="entry name" value="USP_3"/>
    <property type="match status" value="1"/>
</dbReference>
<dbReference type="InterPro" id="IPR050164">
    <property type="entry name" value="Peptidase_C19"/>
</dbReference>
<evidence type="ECO:0000313" key="3">
    <source>
        <dbReference type="EMBL" id="DAZ98627.1"/>
    </source>
</evidence>
<comment type="caution">
    <text evidence="3">The sequence shown here is derived from an EMBL/GenBank/DDBJ whole genome shotgun (WGS) entry which is preliminary data.</text>
</comment>
<dbReference type="EMBL" id="DAKRPA010000101">
    <property type="protein sequence ID" value="DAZ98627.1"/>
    <property type="molecule type" value="Genomic_DNA"/>
</dbReference>
<dbReference type="Pfam" id="PF00443">
    <property type="entry name" value="UCH"/>
    <property type="match status" value="1"/>
</dbReference>
<feature type="region of interest" description="Disordered" evidence="1">
    <location>
        <begin position="507"/>
        <end position="537"/>
    </location>
</feature>
<dbReference type="GO" id="GO:0005829">
    <property type="term" value="C:cytosol"/>
    <property type="evidence" value="ECO:0007669"/>
    <property type="project" value="TreeGrafter"/>
</dbReference>
<feature type="compositionally biased region" description="Polar residues" evidence="1">
    <location>
        <begin position="335"/>
        <end position="365"/>
    </location>
</feature>
<feature type="domain" description="USP" evidence="2">
    <location>
        <begin position="1"/>
        <end position="451"/>
    </location>
</feature>
<feature type="compositionally biased region" description="Basic and acidic residues" evidence="1">
    <location>
        <begin position="1246"/>
        <end position="1261"/>
    </location>
</feature>
<dbReference type="PANTHER" id="PTHR24006">
    <property type="entry name" value="UBIQUITIN CARBOXYL-TERMINAL HYDROLASE"/>
    <property type="match status" value="1"/>
</dbReference>
<feature type="region of interest" description="Disordered" evidence="1">
    <location>
        <begin position="1214"/>
        <end position="1233"/>
    </location>
</feature>
<dbReference type="PANTHER" id="PTHR24006:SF827">
    <property type="entry name" value="UBIQUITIN CARBOXYL-TERMINAL HYDROLASE 34"/>
    <property type="match status" value="1"/>
</dbReference>
<organism evidence="3 4">
    <name type="scientific">Lagenidium giganteum</name>
    <dbReference type="NCBI Taxonomy" id="4803"/>
    <lineage>
        <taxon>Eukaryota</taxon>
        <taxon>Sar</taxon>
        <taxon>Stramenopiles</taxon>
        <taxon>Oomycota</taxon>
        <taxon>Peronosporomycetes</taxon>
        <taxon>Pythiales</taxon>
        <taxon>Pythiaceae</taxon>
    </lineage>
</organism>
<name>A0AAV2YVE4_9STRA</name>
<accession>A0AAV2YVE4</accession>
<dbReference type="AlphaFoldDB" id="A0AAV2YVE4"/>
<keyword evidence="4" id="KW-1185">Reference proteome</keyword>
<reference evidence="3" key="2">
    <citation type="journal article" date="2023" name="Microbiol Resour">
        <title>Decontamination and Annotation of the Draft Genome Sequence of the Oomycete Lagenidium giganteum ARSEF 373.</title>
        <authorList>
            <person name="Morgan W.R."/>
            <person name="Tartar A."/>
        </authorList>
    </citation>
    <scope>NUCLEOTIDE SEQUENCE</scope>
    <source>
        <strain evidence="3">ARSEF 373</strain>
    </source>
</reference>
<dbReference type="Gene3D" id="1.10.238.10">
    <property type="entry name" value="EF-hand"/>
    <property type="match status" value="1"/>
</dbReference>
<dbReference type="GO" id="GO:0016579">
    <property type="term" value="P:protein deubiquitination"/>
    <property type="evidence" value="ECO:0007669"/>
    <property type="project" value="InterPro"/>
</dbReference>
<dbReference type="InterPro" id="IPR001394">
    <property type="entry name" value="Peptidase_C19_UCH"/>
</dbReference>
<dbReference type="GO" id="GO:0004843">
    <property type="term" value="F:cysteine-type deubiquitinase activity"/>
    <property type="evidence" value="ECO:0007669"/>
    <property type="project" value="InterPro"/>
</dbReference>
<dbReference type="InterPro" id="IPR028889">
    <property type="entry name" value="USP"/>
</dbReference>
<dbReference type="Proteomes" id="UP001146120">
    <property type="component" value="Unassembled WGS sequence"/>
</dbReference>
<proteinExistence type="predicted"/>
<evidence type="ECO:0000256" key="1">
    <source>
        <dbReference type="SAM" id="MobiDB-lite"/>
    </source>
</evidence>
<feature type="region of interest" description="Disordered" evidence="1">
    <location>
        <begin position="307"/>
        <end position="365"/>
    </location>
</feature>
<dbReference type="Gene3D" id="3.90.70.10">
    <property type="entry name" value="Cysteine proteinases"/>
    <property type="match status" value="1"/>
</dbReference>
<protein>
    <recommendedName>
        <fullName evidence="2">USP domain-containing protein</fullName>
    </recommendedName>
</protein>
<dbReference type="PROSITE" id="PS00973">
    <property type="entry name" value="USP_2"/>
    <property type="match status" value="1"/>
</dbReference>
<feature type="compositionally biased region" description="Polar residues" evidence="1">
    <location>
        <begin position="310"/>
        <end position="321"/>
    </location>
</feature>
<feature type="compositionally biased region" description="Acidic residues" evidence="1">
    <location>
        <begin position="1214"/>
        <end position="1231"/>
    </location>
</feature>
<feature type="region of interest" description="Disordered" evidence="1">
    <location>
        <begin position="1238"/>
        <end position="1261"/>
    </location>
</feature>
<sequence length="1261" mass="141624">MNSFLQQLFMHPAMRRGLLSAKVSPRPTPPEPTKAEAERNPQLLVGCRIAIEFLGGRVYEANVVGYDPTSGKHTIRYDEGGEVSYVLAEGRQGHENGRYAILPTELTGPEATLEVLRQVQRTFCYLRDSEMRYFNPKALVDSCKCLNLEFSVYQQNDASEFCDKLLDRLETGLKATPQGTKCLQHALGGKLISQKLPKDCGHRYEREEPFIRLELQIRGKESIEESLSAFVEGEVMDGDNKVECELCGMKKAAVRRTCFGTLPNFLILHLKRFDLDYTTFETVKLNGRCSFPMKLNMKPFTKVGIEESEMSTASKAQPQSPDDNAAMDDDGANDSVENATSGAASPTKNRSSIDNIPTSPKSNSDPEYEYRLQGILVHSGVAQGGHYYSFIYDHDSEKWFKFDDEDVTPFDPANIEAECFGGVQRRTWHGSSNSMEMEVFSNALMLFYEKVVPIEADSSMEVDEEARCEYESEVWKSNEVFLQNSYLFDIEFHEFLREMVQSKYIKEQLPTPPNPTGSPTSMDGVSPPPAASDALVSATSSDEDVHATLARIGVEFVLTVLLHSREKHGVARWITVLAAKFAKHKHICKWFFEALSTTKRAQWLRGLVFECPDSIARQSFVHLVSRALTAYEAHIKIDGHAADLQVLQAFVATLIEFLDATSVMQQTHLEECYMLIRNCAEICPTLRKILKDSDMIARLVNFFLSDRSPQALREAFPSSAVPPLAGRFASPDYQYLLEAIISILGLPRRTSESVLAEGNAQYSHRAVLSQKAQEALTEVFEQFQQQGSLGLEQLKAILRTCSSTNSNTPLIDQKAAAILTKYGNQDNPQAVELDGFLMYYTDAAVTSSKNVLQDLRALGFGEDLKRLPPMLPQSSTVLEGLSALSRGSLLTDVFIESALEEDAETVGDLLLRLSIGDRTTSAILLRSLLHCMNSTETGWKCQPVVDVCSQVAQKILAHECDFQQELIELAMVNPEVGLISTAENREKIRQRYVNNSHVPQFIFRQIVLILDLQVKSVKVKAWLMAHRSMWEWMYEWLRLESLKPALGGRTLVLFREPAKLETLCRLGELLGIPYREEERCYIVEGAGYEDVNGIYRSAAQTHDNCLIYTCQKEDIDYTLFRCCMPSKTRRWYISHSPNKSLLGTMTDEDFYFLQCHIDDELPPETGWKVWAKNEKTQPPAPTVRLYSSTIGNVNGVAINGEEFGEGDAVDCGDGVDGDADADTVEYDDSEDEIRVSNERFQAVHLDNQEDGDRSSGPDDFM</sequence>